<dbReference type="RefSeq" id="WP_159748970.1">
    <property type="nucleotide sequence ID" value="NZ_CATIFW010000025.1"/>
</dbReference>
<dbReference type="SUPFAM" id="SSF57802">
    <property type="entry name" value="Rubredoxin-like"/>
    <property type="match status" value="1"/>
</dbReference>
<dbReference type="InterPro" id="IPR052753">
    <property type="entry name" value="Rbr2/Nigerythrin"/>
</dbReference>
<dbReference type="PROSITE" id="PS50903">
    <property type="entry name" value="RUBREDOXIN_LIKE"/>
    <property type="match status" value="1"/>
</dbReference>
<evidence type="ECO:0000313" key="4">
    <source>
        <dbReference type="Proteomes" id="UP000460412"/>
    </source>
</evidence>
<name>A0A7X3MCP2_9FIRM</name>
<evidence type="ECO:0000256" key="1">
    <source>
        <dbReference type="ARBA" id="ARBA00001965"/>
    </source>
</evidence>
<organism evidence="3 4">
    <name type="scientific">Sporofaciens musculi</name>
    <dbReference type="NCBI Taxonomy" id="2681861"/>
    <lineage>
        <taxon>Bacteria</taxon>
        <taxon>Bacillati</taxon>
        <taxon>Bacillota</taxon>
        <taxon>Clostridia</taxon>
        <taxon>Lachnospirales</taxon>
        <taxon>Lachnospiraceae</taxon>
        <taxon>Sporofaciens</taxon>
    </lineage>
</organism>
<dbReference type="InterPro" id="IPR012347">
    <property type="entry name" value="Ferritin-like"/>
</dbReference>
<comment type="caution">
    <text evidence="3">The sequence shown here is derived from an EMBL/GenBank/DDBJ whole genome shotgun (WGS) entry which is preliminary data.</text>
</comment>
<dbReference type="InterPro" id="IPR048574">
    <property type="entry name" value="RUBY_RBDX"/>
</dbReference>
<dbReference type="AlphaFoldDB" id="A0A7X3MCP2"/>
<protein>
    <recommendedName>
        <fullName evidence="2">Rubredoxin-like domain-containing protein</fullName>
    </recommendedName>
</protein>
<sequence length="91" mass="10108">MAGEEFEYEYLYKALAKYANEHQYPLAQQAYEGAGAAEKIHAAILKEAANVKTYEGTTVYVCPICGYVMAGDSIPERCPVCGGPERQYEKF</sequence>
<dbReference type="PANTHER" id="PTHR33746">
    <property type="entry name" value="RUBRERYTHRIN"/>
    <property type="match status" value="1"/>
</dbReference>
<accession>A0A7X3MCP2</accession>
<dbReference type="InterPro" id="IPR024934">
    <property type="entry name" value="Rubredoxin-like_dom"/>
</dbReference>
<feature type="domain" description="Rubredoxin-like" evidence="2">
    <location>
        <begin position="57"/>
        <end position="91"/>
    </location>
</feature>
<evidence type="ECO:0000259" key="2">
    <source>
        <dbReference type="PROSITE" id="PS50903"/>
    </source>
</evidence>
<dbReference type="Proteomes" id="UP000460412">
    <property type="component" value="Unassembled WGS sequence"/>
</dbReference>
<dbReference type="Gene3D" id="2.20.28.10">
    <property type="match status" value="1"/>
</dbReference>
<reference evidence="3 4" key="1">
    <citation type="submission" date="2019-12" db="EMBL/GenBank/DDBJ databases">
        <title>Sporaefaciens musculi gen. nov., sp. nov., a novel bacterium isolated from the caecum of an obese mouse.</title>
        <authorList>
            <person name="Rasmussen T.S."/>
            <person name="Streidl T."/>
            <person name="Hitch T.C.A."/>
            <person name="Wortmann E."/>
            <person name="Deptula P."/>
            <person name="Hansen M."/>
            <person name="Nielsen D.S."/>
            <person name="Clavel T."/>
            <person name="Vogensen F.K."/>
        </authorList>
    </citation>
    <scope>NUCLEOTIDE SEQUENCE [LARGE SCALE GENOMIC DNA]</scope>
    <source>
        <strain evidence="3 4">WCA-9-b2</strain>
    </source>
</reference>
<gene>
    <name evidence="3" type="ORF">GN277_00535</name>
</gene>
<keyword evidence="4" id="KW-1185">Reference proteome</keyword>
<dbReference type="GO" id="GO:0005506">
    <property type="term" value="F:iron ion binding"/>
    <property type="evidence" value="ECO:0007669"/>
    <property type="project" value="InterPro"/>
</dbReference>
<evidence type="ECO:0000313" key="3">
    <source>
        <dbReference type="EMBL" id="MXP73983.1"/>
    </source>
</evidence>
<dbReference type="PANTHER" id="PTHR33746:SF4">
    <property type="entry name" value="RUBRERYTHRIN"/>
    <property type="match status" value="1"/>
</dbReference>
<dbReference type="Pfam" id="PF21349">
    <property type="entry name" value="RUBY_RBDX"/>
    <property type="match status" value="1"/>
</dbReference>
<comment type="cofactor">
    <cofactor evidence="1">
        <name>Fe(3+)</name>
        <dbReference type="ChEBI" id="CHEBI:29034"/>
    </cofactor>
</comment>
<dbReference type="Gene3D" id="1.20.1260.10">
    <property type="match status" value="1"/>
</dbReference>
<dbReference type="EMBL" id="WUQX01000001">
    <property type="protein sequence ID" value="MXP73983.1"/>
    <property type="molecule type" value="Genomic_DNA"/>
</dbReference>
<proteinExistence type="predicted"/>